<evidence type="ECO:0000256" key="4">
    <source>
        <dbReference type="ARBA" id="ARBA00015339"/>
    </source>
</evidence>
<evidence type="ECO:0000313" key="11">
    <source>
        <dbReference type="Proteomes" id="UP000242519"/>
    </source>
</evidence>
<keyword evidence="6" id="KW-0539">Nucleus</keyword>
<dbReference type="Proteomes" id="UP000242519">
    <property type="component" value="Unassembled WGS sequence"/>
</dbReference>
<protein>
    <recommendedName>
        <fullName evidence="4">Ribosome assembly protein 3</fullName>
    </recommendedName>
</protein>
<proteinExistence type="inferred from homology"/>
<evidence type="ECO:0000256" key="1">
    <source>
        <dbReference type="ARBA" id="ARBA00003035"/>
    </source>
</evidence>
<evidence type="ECO:0000259" key="9">
    <source>
        <dbReference type="Pfam" id="PF14615"/>
    </source>
</evidence>
<dbReference type="OrthoDB" id="69550at2759"/>
<dbReference type="STRING" id="503106.A0A218YV27"/>
<dbReference type="InterPro" id="IPR028217">
    <property type="entry name" value="Rsa3_C"/>
</dbReference>
<dbReference type="Pfam" id="PF14615">
    <property type="entry name" value="Rsa3"/>
    <property type="match status" value="1"/>
</dbReference>
<evidence type="ECO:0000256" key="5">
    <source>
        <dbReference type="ARBA" id="ARBA00022517"/>
    </source>
</evidence>
<dbReference type="InterPro" id="IPR051898">
    <property type="entry name" value="Ribosome_Assembly_3"/>
</dbReference>
<evidence type="ECO:0000256" key="6">
    <source>
        <dbReference type="ARBA" id="ARBA00023242"/>
    </source>
</evidence>
<keyword evidence="11" id="KW-1185">Reference proteome</keyword>
<evidence type="ECO:0000256" key="2">
    <source>
        <dbReference type="ARBA" id="ARBA00004604"/>
    </source>
</evidence>
<feature type="region of interest" description="Disordered" evidence="8">
    <location>
        <begin position="1"/>
        <end position="73"/>
    </location>
</feature>
<dbReference type="PANTHER" id="PTHR28127">
    <property type="entry name" value="RIBOSOME ASSEMBLY PROTEIN 3"/>
    <property type="match status" value="1"/>
</dbReference>
<dbReference type="AlphaFoldDB" id="A0A218YV27"/>
<dbReference type="GO" id="GO:0005730">
    <property type="term" value="C:nucleolus"/>
    <property type="evidence" value="ECO:0007669"/>
    <property type="project" value="UniProtKB-SubCell"/>
</dbReference>
<reference evidence="10 11" key="1">
    <citation type="submission" date="2017-04" db="EMBL/GenBank/DDBJ databases">
        <title>Draft genome sequence of Marssonina coronaria NL1: causal agent of apple blotch.</title>
        <authorList>
            <person name="Cheng Q."/>
        </authorList>
    </citation>
    <scope>NUCLEOTIDE SEQUENCE [LARGE SCALE GENOMIC DNA]</scope>
    <source>
        <strain evidence="10 11">NL1</strain>
    </source>
</reference>
<comment type="subcellular location">
    <subcellularLocation>
        <location evidence="2">Nucleus</location>
        <location evidence="2">Nucleolus</location>
    </subcellularLocation>
</comment>
<dbReference type="GO" id="GO:0030687">
    <property type="term" value="C:preribosome, large subunit precursor"/>
    <property type="evidence" value="ECO:0007669"/>
    <property type="project" value="TreeGrafter"/>
</dbReference>
<keyword evidence="5" id="KW-0690">Ribosome biogenesis</keyword>
<name>A0A218YV27_9HELO</name>
<organism evidence="10 11">
    <name type="scientific">Diplocarpon coronariae</name>
    <dbReference type="NCBI Taxonomy" id="2795749"/>
    <lineage>
        <taxon>Eukaryota</taxon>
        <taxon>Fungi</taxon>
        <taxon>Dikarya</taxon>
        <taxon>Ascomycota</taxon>
        <taxon>Pezizomycotina</taxon>
        <taxon>Leotiomycetes</taxon>
        <taxon>Helotiales</taxon>
        <taxon>Drepanopezizaceae</taxon>
        <taxon>Diplocarpon</taxon>
    </lineage>
</organism>
<gene>
    <name evidence="10" type="ORF">B2J93_428</name>
</gene>
<comment type="function">
    <text evidence="1">Required for efficient biogenesis of the 60S ribosomal subunit.</text>
</comment>
<dbReference type="EMBL" id="MZNU01000364">
    <property type="protein sequence ID" value="OWO99320.1"/>
    <property type="molecule type" value="Genomic_DNA"/>
</dbReference>
<feature type="domain" description="Ribosome-assembly protein 3 C-terminal" evidence="9">
    <location>
        <begin position="82"/>
        <end position="127"/>
    </location>
</feature>
<keyword evidence="7" id="KW-0687">Ribonucleoprotein</keyword>
<comment type="similarity">
    <text evidence="3">Belongs to the RSA3 family.</text>
</comment>
<evidence type="ECO:0000256" key="7">
    <source>
        <dbReference type="ARBA" id="ARBA00023274"/>
    </source>
</evidence>
<evidence type="ECO:0000313" key="10">
    <source>
        <dbReference type="EMBL" id="OWO99320.1"/>
    </source>
</evidence>
<comment type="caution">
    <text evidence="10">The sequence shown here is derived from an EMBL/GenBank/DDBJ whole genome shotgun (WGS) entry which is preliminary data.</text>
</comment>
<evidence type="ECO:0000256" key="3">
    <source>
        <dbReference type="ARBA" id="ARBA00006256"/>
    </source>
</evidence>
<sequence>MPLTVGPRPQRRKKRKSRTEVSSDISSDSEPETSKSISPSSTSPTSRKKTRNAVGDSSGASTSPEPSAPTRELTVQQVDAAFTQIYMERATREFEDDLEKLRTSEDFRNESLPMLIAALQGGTSLFSEGEKRRIVNAGKEEGGNL</sequence>
<dbReference type="PANTHER" id="PTHR28127:SF1">
    <property type="entry name" value="RIBOSOME ASSEMBLY PROTEIN 3"/>
    <property type="match status" value="1"/>
</dbReference>
<feature type="compositionally biased region" description="Low complexity" evidence="8">
    <location>
        <begin position="34"/>
        <end position="45"/>
    </location>
</feature>
<accession>A0A218YV27</accession>
<dbReference type="GO" id="GO:0000027">
    <property type="term" value="P:ribosomal large subunit assembly"/>
    <property type="evidence" value="ECO:0007669"/>
    <property type="project" value="TreeGrafter"/>
</dbReference>
<evidence type="ECO:0000256" key="8">
    <source>
        <dbReference type="SAM" id="MobiDB-lite"/>
    </source>
</evidence>
<dbReference type="InParanoid" id="A0A218YV27"/>